<reference evidence="4 5" key="1">
    <citation type="submission" date="2018-05" db="EMBL/GenBank/DDBJ databases">
        <title>Genomic Encyclopedia of Type Strains, Phase IV (KMG-IV): sequencing the most valuable type-strain genomes for metagenomic binning, comparative biology and taxonomic classification.</title>
        <authorList>
            <person name="Goeker M."/>
        </authorList>
    </citation>
    <scope>NUCLEOTIDE SEQUENCE [LARGE SCALE GENOMIC DNA]</scope>
    <source>
        <strain evidence="4 5">DSM 6462</strain>
    </source>
</reference>
<protein>
    <submittedName>
        <fullName evidence="4">UDP-glucose 4-epimerase</fullName>
    </submittedName>
</protein>
<evidence type="ECO:0000256" key="2">
    <source>
        <dbReference type="ARBA" id="ARBA00007637"/>
    </source>
</evidence>
<dbReference type="AlphaFoldDB" id="A0A2V3TWX8"/>
<comment type="pathway">
    <text evidence="1">Bacterial outer membrane biogenesis; LPS O-antigen biosynthesis.</text>
</comment>
<dbReference type="InterPro" id="IPR001509">
    <property type="entry name" value="Epimerase_deHydtase"/>
</dbReference>
<accession>A0A2V3TWX8</accession>
<name>A0A2V3TWX8_9HYPH</name>
<dbReference type="Proteomes" id="UP000248021">
    <property type="component" value="Unassembled WGS sequence"/>
</dbReference>
<dbReference type="InterPro" id="IPR036291">
    <property type="entry name" value="NAD(P)-bd_dom_sf"/>
</dbReference>
<dbReference type="Gene3D" id="3.40.50.720">
    <property type="entry name" value="NAD(P)-binding Rossmann-like Domain"/>
    <property type="match status" value="1"/>
</dbReference>
<dbReference type="RefSeq" id="WP_110377636.1">
    <property type="nucleotide sequence ID" value="NZ_JAHBRY010000001.1"/>
</dbReference>
<sequence>MKILITGGLGVNGSWVTREAIRRGHDVTVIDVRDDFSLMTANERAGLDFVLLDAGDLDKTAALMRERRIEAVIHMAAAVGSQKPEPDPYLVYKINTDLTARLLEASRLANVRRFVFSSSRAVYGPIAGEYQAPFYRPVSEDHPLLPGKLYDMCKVASEWIGSEFAASYAMEFVALRYAMIFGPGKTVRHGKFGTVSRMIEDAAAGVPVRIDVGGDQKDDMIFAEDVGTGTLLAVEAPKLNHTVYNICNGVGHTLNDVAAAIRAEIPGAEIAVGNGLNFLGTDANYSGILDPARAIADLGYMPRTDLRDCVRRYLAAIDHTGLLARHAS</sequence>
<feature type="domain" description="NAD-dependent epimerase/dehydratase" evidence="3">
    <location>
        <begin position="3"/>
        <end position="247"/>
    </location>
</feature>
<dbReference type="OrthoDB" id="9801785at2"/>
<dbReference type="Pfam" id="PF01370">
    <property type="entry name" value="Epimerase"/>
    <property type="match status" value="1"/>
</dbReference>
<comment type="caution">
    <text evidence="4">The sequence shown here is derived from an EMBL/GenBank/DDBJ whole genome shotgun (WGS) entry which is preliminary data.</text>
</comment>
<evidence type="ECO:0000256" key="1">
    <source>
        <dbReference type="ARBA" id="ARBA00005125"/>
    </source>
</evidence>
<gene>
    <name evidence="4" type="ORF">C7450_113169</name>
</gene>
<evidence type="ECO:0000259" key="3">
    <source>
        <dbReference type="Pfam" id="PF01370"/>
    </source>
</evidence>
<evidence type="ECO:0000313" key="4">
    <source>
        <dbReference type="EMBL" id="PXW53681.1"/>
    </source>
</evidence>
<dbReference type="SUPFAM" id="SSF51735">
    <property type="entry name" value="NAD(P)-binding Rossmann-fold domains"/>
    <property type="match status" value="1"/>
</dbReference>
<dbReference type="EMBL" id="QJJK01000013">
    <property type="protein sequence ID" value="PXW53681.1"/>
    <property type="molecule type" value="Genomic_DNA"/>
</dbReference>
<dbReference type="PANTHER" id="PTHR43000">
    <property type="entry name" value="DTDP-D-GLUCOSE 4,6-DEHYDRATASE-RELATED"/>
    <property type="match status" value="1"/>
</dbReference>
<proteinExistence type="inferred from homology"/>
<comment type="similarity">
    <text evidence="2">Belongs to the NAD(P)-dependent epimerase/dehydratase family.</text>
</comment>
<evidence type="ECO:0000313" key="5">
    <source>
        <dbReference type="Proteomes" id="UP000248021"/>
    </source>
</evidence>
<keyword evidence="5" id="KW-1185">Reference proteome</keyword>
<organism evidence="4 5">
    <name type="scientific">Chelatococcus asaccharovorans</name>
    <dbReference type="NCBI Taxonomy" id="28210"/>
    <lineage>
        <taxon>Bacteria</taxon>
        <taxon>Pseudomonadati</taxon>
        <taxon>Pseudomonadota</taxon>
        <taxon>Alphaproteobacteria</taxon>
        <taxon>Hyphomicrobiales</taxon>
        <taxon>Chelatococcaceae</taxon>
        <taxon>Chelatococcus</taxon>
    </lineage>
</organism>